<feature type="domain" description="PAS" evidence="2">
    <location>
        <begin position="95"/>
        <end position="165"/>
    </location>
</feature>
<evidence type="ECO:0000313" key="3">
    <source>
        <dbReference type="EMBL" id="OIR17561.1"/>
    </source>
</evidence>
<dbReference type="EMBL" id="MLJW01000004">
    <property type="protein sequence ID" value="OIR17561.1"/>
    <property type="molecule type" value="Genomic_DNA"/>
</dbReference>
<dbReference type="AlphaFoldDB" id="A0A1J5T9Q3"/>
<name>A0A1J5T9Q3_9ZZZZ</name>
<protein>
    <recommendedName>
        <fullName evidence="2">PAS domain-containing protein</fullName>
    </recommendedName>
</protein>
<dbReference type="SUPFAM" id="SSF55785">
    <property type="entry name" value="PYP-like sensor domain (PAS domain)"/>
    <property type="match status" value="1"/>
</dbReference>
<accession>A0A1J5T9Q3</accession>
<dbReference type="InterPro" id="IPR035965">
    <property type="entry name" value="PAS-like_dom_sf"/>
</dbReference>
<dbReference type="Gene3D" id="3.30.450.20">
    <property type="entry name" value="PAS domain"/>
    <property type="match status" value="1"/>
</dbReference>
<sequence length="176" mass="20435">MSSDKPSDKITTDKFDNVNFIDRREPNSIDGRRKTPYERLNLRQDAELKQAKLPVEKLPVVESFDSLVHELHVHQIELEMQNEELRRTHAALEESRDQYLSLFEFAPVGYLTLTLEGLITEANFTAADLLGMERKKLLSRPLSRHISPEDINRYHLSLSKLVRLGEKQNIEVLTRV</sequence>
<dbReference type="InterPro" id="IPR013767">
    <property type="entry name" value="PAS_fold"/>
</dbReference>
<dbReference type="PROSITE" id="PS50112">
    <property type="entry name" value="PAS"/>
    <property type="match status" value="1"/>
</dbReference>
<keyword evidence="1" id="KW-0175">Coiled coil</keyword>
<evidence type="ECO:0000256" key="1">
    <source>
        <dbReference type="SAM" id="Coils"/>
    </source>
</evidence>
<feature type="coiled-coil region" evidence="1">
    <location>
        <begin position="75"/>
        <end position="102"/>
    </location>
</feature>
<dbReference type="SMART" id="SM00091">
    <property type="entry name" value="PAS"/>
    <property type="match status" value="1"/>
</dbReference>
<evidence type="ECO:0000259" key="2">
    <source>
        <dbReference type="PROSITE" id="PS50112"/>
    </source>
</evidence>
<organism evidence="3">
    <name type="scientific">mine drainage metagenome</name>
    <dbReference type="NCBI Taxonomy" id="410659"/>
    <lineage>
        <taxon>unclassified sequences</taxon>
        <taxon>metagenomes</taxon>
        <taxon>ecological metagenomes</taxon>
    </lineage>
</organism>
<reference evidence="3" key="1">
    <citation type="submission" date="2016-10" db="EMBL/GenBank/DDBJ databases">
        <title>Sequence of Gallionella enrichment culture.</title>
        <authorList>
            <person name="Poehlein A."/>
            <person name="Muehling M."/>
            <person name="Daniel R."/>
        </authorList>
    </citation>
    <scope>NUCLEOTIDE SEQUENCE</scope>
</reference>
<dbReference type="InterPro" id="IPR000014">
    <property type="entry name" value="PAS"/>
</dbReference>
<dbReference type="GO" id="GO:0006355">
    <property type="term" value="P:regulation of DNA-templated transcription"/>
    <property type="evidence" value="ECO:0007669"/>
    <property type="project" value="InterPro"/>
</dbReference>
<dbReference type="CDD" id="cd00130">
    <property type="entry name" value="PAS"/>
    <property type="match status" value="1"/>
</dbReference>
<comment type="caution">
    <text evidence="3">The sequence shown here is derived from an EMBL/GenBank/DDBJ whole genome shotgun (WGS) entry which is preliminary data.</text>
</comment>
<dbReference type="NCBIfam" id="TIGR00229">
    <property type="entry name" value="sensory_box"/>
    <property type="match status" value="1"/>
</dbReference>
<dbReference type="Pfam" id="PF00989">
    <property type="entry name" value="PAS"/>
    <property type="match status" value="1"/>
</dbReference>
<gene>
    <name evidence="3" type="ORF">GALL_17790</name>
</gene>
<proteinExistence type="predicted"/>